<feature type="compositionally biased region" description="Basic and acidic residues" evidence="1">
    <location>
        <begin position="111"/>
        <end position="143"/>
    </location>
</feature>
<keyword evidence="3" id="KW-1185">Reference proteome</keyword>
<evidence type="ECO:0000313" key="3">
    <source>
        <dbReference type="Proteomes" id="UP001106592"/>
    </source>
</evidence>
<organism evidence="2 3">
    <name type="scientific">Pseudomonas aegrilactucae</name>
    <dbReference type="NCBI Taxonomy" id="2854028"/>
    <lineage>
        <taxon>Bacteria</taxon>
        <taxon>Pseudomonadati</taxon>
        <taxon>Pseudomonadota</taxon>
        <taxon>Gammaproteobacteria</taxon>
        <taxon>Pseudomonadales</taxon>
        <taxon>Pseudomonadaceae</taxon>
        <taxon>Pseudomonas</taxon>
    </lineage>
</organism>
<sequence>MYRRLLLIVLLGVLTTACAPYYGGQGYYRSNVYSVDRYDYRGYDRGYPYNRGYYVVPQQPRYYAPAPRYYQPAPVPQYRHYPGPGYHGARPAPGRYYRDSRYRQEPGQQQWRHDRNNDHGRDRDRDRGHGRNDNGWGDRRSHR</sequence>
<dbReference type="AlphaFoldDB" id="A0A9Q3ACV6"/>
<dbReference type="PROSITE" id="PS51257">
    <property type="entry name" value="PROKAR_LIPOPROTEIN"/>
    <property type="match status" value="1"/>
</dbReference>
<dbReference type="RefSeq" id="WP_217973865.1">
    <property type="nucleotide sequence ID" value="NZ_JAHTBI010000010.1"/>
</dbReference>
<accession>A0A9Q3ACV6</accession>
<reference evidence="2" key="2">
    <citation type="journal article" date="2023" name="Plant Pathol.">
        <title>Dismantling and reorganizing Pseudomonas marginalis sensu#lato.</title>
        <authorList>
            <person name="Sawada H."/>
            <person name="Fujikawa T."/>
            <person name="Satou M."/>
        </authorList>
    </citation>
    <scope>NUCLEOTIDE SEQUENCE</scope>
    <source>
        <strain evidence="2">MAFF 301350</strain>
    </source>
</reference>
<reference evidence="2" key="1">
    <citation type="journal article" date="2022" name="Int. J. Syst. Evol. Microbiol.">
        <title>Pseudomonas aegrilactucae sp. nov. and Pseudomonas morbosilactucae sp. nov., pathogens causing bacterial rot of lettuce in Japan.</title>
        <authorList>
            <person name="Sawada H."/>
            <person name="Fujikawa T."/>
            <person name="Satou M."/>
        </authorList>
    </citation>
    <scope>NUCLEOTIDE SEQUENCE</scope>
    <source>
        <strain evidence="2">MAFF 301350</strain>
    </source>
</reference>
<name>A0A9Q3ACV6_9PSED</name>
<comment type="caution">
    <text evidence="2">The sequence shown here is derived from an EMBL/GenBank/DDBJ whole genome shotgun (WGS) entry which is preliminary data.</text>
</comment>
<dbReference type="Proteomes" id="UP001106592">
    <property type="component" value="Unassembled WGS sequence"/>
</dbReference>
<feature type="compositionally biased region" description="Low complexity" evidence="1">
    <location>
        <begin position="66"/>
        <end position="79"/>
    </location>
</feature>
<evidence type="ECO:0000256" key="1">
    <source>
        <dbReference type="SAM" id="MobiDB-lite"/>
    </source>
</evidence>
<evidence type="ECO:0000313" key="2">
    <source>
        <dbReference type="EMBL" id="MBV6286293.1"/>
    </source>
</evidence>
<gene>
    <name evidence="2" type="ORF">KUO17_04435</name>
</gene>
<dbReference type="EMBL" id="JAHTBI010000010">
    <property type="protein sequence ID" value="MBV6286293.1"/>
    <property type="molecule type" value="Genomic_DNA"/>
</dbReference>
<evidence type="ECO:0008006" key="4">
    <source>
        <dbReference type="Google" id="ProtNLM"/>
    </source>
</evidence>
<protein>
    <recommendedName>
        <fullName evidence="4">Lipoprotein</fullName>
    </recommendedName>
</protein>
<feature type="region of interest" description="Disordered" evidence="1">
    <location>
        <begin position="66"/>
        <end position="143"/>
    </location>
</feature>
<proteinExistence type="predicted"/>